<sequence>MKKILLPILSILFFTTCLEPPRDNPYDPYNQAYFAGTAYDHNGNPLEGAHVELKYDHEIKYETVTISSGWYEFPEVIARTYTVVAEAEYYSTLYIDNVDIPLSSNIDTFDLYFDELYFDFDNEALGTQNPVGFLSLVGTWQIQADPTEPDEHSTPNVYNALHTAASESFALSVFRDTLTDFWFGVNIKVLSGSSPWNAGIALRYQNADNYYLVQFMTTGLTLTKIENGTAIQLAFDNTYTFSTDHWYRVSAYLYDNNIKIYLDYEELFEIQDNSSPFYTGVAGLWLHTSEPTGSATANFDDVHIWP</sequence>
<evidence type="ECO:0000313" key="1">
    <source>
        <dbReference type="EMBL" id="KPK63387.1"/>
    </source>
</evidence>
<organism evidence="1 2">
    <name type="scientific">candidate division WOR_3 bacterium SM23_42</name>
    <dbReference type="NCBI Taxonomy" id="1703779"/>
    <lineage>
        <taxon>Bacteria</taxon>
        <taxon>Bacteria division WOR-3</taxon>
    </lineage>
</organism>
<reference evidence="1 2" key="1">
    <citation type="journal article" date="2015" name="Microbiome">
        <title>Genomic resolution of linkages in carbon, nitrogen, and sulfur cycling among widespread estuary sediment bacteria.</title>
        <authorList>
            <person name="Baker B.J."/>
            <person name="Lazar C.S."/>
            <person name="Teske A.P."/>
            <person name="Dick G.J."/>
        </authorList>
    </citation>
    <scope>NUCLEOTIDE SEQUENCE [LARGE SCALE GENOMIC DNA]</scope>
    <source>
        <strain evidence="1">SM23_42</strain>
    </source>
</reference>
<comment type="caution">
    <text evidence="1">The sequence shown here is derived from an EMBL/GenBank/DDBJ whole genome shotgun (WGS) entry which is preliminary data.</text>
</comment>
<dbReference type="SUPFAM" id="SSF49464">
    <property type="entry name" value="Carboxypeptidase regulatory domain-like"/>
    <property type="match status" value="1"/>
</dbReference>
<dbReference type="Gene3D" id="2.60.40.1120">
    <property type="entry name" value="Carboxypeptidase-like, regulatory domain"/>
    <property type="match status" value="1"/>
</dbReference>
<dbReference type="Gene3D" id="2.60.120.560">
    <property type="entry name" value="Exo-inulinase, domain 1"/>
    <property type="match status" value="1"/>
</dbReference>
<protein>
    <submittedName>
        <fullName evidence="1">Uncharacterized protein</fullName>
    </submittedName>
</protein>
<dbReference type="InterPro" id="IPR008969">
    <property type="entry name" value="CarboxyPept-like_regulatory"/>
</dbReference>
<dbReference type="AlphaFoldDB" id="A0A0S8FU49"/>
<dbReference type="EMBL" id="LJUJ01000014">
    <property type="protein sequence ID" value="KPK63387.1"/>
    <property type="molecule type" value="Genomic_DNA"/>
</dbReference>
<name>A0A0S8FU49_UNCW3</name>
<dbReference type="STRING" id="1703779.AMJ83_07395"/>
<accession>A0A0S8FU49</accession>
<gene>
    <name evidence="1" type="ORF">AMJ83_07395</name>
</gene>
<dbReference type="Pfam" id="PF13620">
    <property type="entry name" value="CarboxypepD_reg"/>
    <property type="match status" value="1"/>
</dbReference>
<dbReference type="Proteomes" id="UP000051373">
    <property type="component" value="Unassembled WGS sequence"/>
</dbReference>
<proteinExistence type="predicted"/>
<evidence type="ECO:0000313" key="2">
    <source>
        <dbReference type="Proteomes" id="UP000051373"/>
    </source>
</evidence>